<evidence type="ECO:0000256" key="1">
    <source>
        <dbReference type="SAM" id="MobiDB-lite"/>
    </source>
</evidence>
<dbReference type="Gramene" id="KGN64419">
    <property type="protein sequence ID" value="KGN64419"/>
    <property type="gene ID" value="Csa_1G050580"/>
</dbReference>
<keyword evidence="3" id="KW-1185">Reference proteome</keyword>
<proteinExistence type="predicted"/>
<feature type="region of interest" description="Disordered" evidence="1">
    <location>
        <begin position="1"/>
        <end position="87"/>
    </location>
</feature>
<protein>
    <submittedName>
        <fullName evidence="2">Uncharacterized protein</fullName>
    </submittedName>
</protein>
<dbReference type="EMBL" id="CM002922">
    <property type="protein sequence ID" value="KGN64419.1"/>
    <property type="molecule type" value="Genomic_DNA"/>
</dbReference>
<evidence type="ECO:0000313" key="2">
    <source>
        <dbReference type="EMBL" id="KGN64419.1"/>
    </source>
</evidence>
<evidence type="ECO:0000313" key="3">
    <source>
        <dbReference type="Proteomes" id="UP000029981"/>
    </source>
</evidence>
<reference evidence="2 3" key="4">
    <citation type="journal article" date="2011" name="BMC Genomics">
        <title>RNA-Seq improves annotation of protein-coding genes in the cucumber genome.</title>
        <authorList>
            <person name="Li Z."/>
            <person name="Zhang Z."/>
            <person name="Yan P."/>
            <person name="Huang S."/>
            <person name="Fei Z."/>
            <person name="Lin K."/>
        </authorList>
    </citation>
    <scope>NUCLEOTIDE SEQUENCE [LARGE SCALE GENOMIC DNA]</scope>
    <source>
        <strain evidence="3">cv. 9930</strain>
    </source>
</reference>
<reference evidence="2 3" key="1">
    <citation type="journal article" date="2009" name="Nat. Genet.">
        <title>The genome of the cucumber, Cucumis sativus L.</title>
        <authorList>
            <person name="Huang S."/>
            <person name="Li R."/>
            <person name="Zhang Z."/>
            <person name="Li L."/>
            <person name="Gu X."/>
            <person name="Fan W."/>
            <person name="Lucas W.J."/>
            <person name="Wang X."/>
            <person name="Xie B."/>
            <person name="Ni P."/>
            <person name="Ren Y."/>
            <person name="Zhu H."/>
            <person name="Li J."/>
            <person name="Lin K."/>
            <person name="Jin W."/>
            <person name="Fei Z."/>
            <person name="Li G."/>
            <person name="Staub J."/>
            <person name="Kilian A."/>
            <person name="van der Vossen E.A."/>
            <person name="Wu Y."/>
            <person name="Guo J."/>
            <person name="He J."/>
            <person name="Jia Z."/>
            <person name="Ren Y."/>
            <person name="Tian G."/>
            <person name="Lu Y."/>
            <person name="Ruan J."/>
            <person name="Qian W."/>
            <person name="Wang M."/>
            <person name="Huang Q."/>
            <person name="Li B."/>
            <person name="Xuan Z."/>
            <person name="Cao J."/>
            <person name="Asan"/>
            <person name="Wu Z."/>
            <person name="Zhang J."/>
            <person name="Cai Q."/>
            <person name="Bai Y."/>
            <person name="Zhao B."/>
            <person name="Han Y."/>
            <person name="Li Y."/>
            <person name="Li X."/>
            <person name="Wang S."/>
            <person name="Shi Q."/>
            <person name="Liu S."/>
            <person name="Cho W.K."/>
            <person name="Kim J.Y."/>
            <person name="Xu Y."/>
            <person name="Heller-Uszynska K."/>
            <person name="Miao H."/>
            <person name="Cheng Z."/>
            <person name="Zhang S."/>
            <person name="Wu J."/>
            <person name="Yang Y."/>
            <person name="Kang H."/>
            <person name="Li M."/>
            <person name="Liang H."/>
            <person name="Ren X."/>
            <person name="Shi Z."/>
            <person name="Wen M."/>
            <person name="Jian M."/>
            <person name="Yang H."/>
            <person name="Zhang G."/>
            <person name="Yang Z."/>
            <person name="Chen R."/>
            <person name="Liu S."/>
            <person name="Li J."/>
            <person name="Ma L."/>
            <person name="Liu H."/>
            <person name="Zhou Y."/>
            <person name="Zhao J."/>
            <person name="Fang X."/>
            <person name="Li G."/>
            <person name="Fang L."/>
            <person name="Li Y."/>
            <person name="Liu D."/>
            <person name="Zheng H."/>
            <person name="Zhang Y."/>
            <person name="Qin N."/>
            <person name="Li Z."/>
            <person name="Yang G."/>
            <person name="Yang S."/>
            <person name="Bolund L."/>
            <person name="Kristiansen K."/>
            <person name="Zheng H."/>
            <person name="Li S."/>
            <person name="Zhang X."/>
            <person name="Yang H."/>
            <person name="Wang J."/>
            <person name="Sun R."/>
            <person name="Zhang B."/>
            <person name="Jiang S."/>
            <person name="Wang J."/>
            <person name="Du Y."/>
            <person name="Li S."/>
        </authorList>
    </citation>
    <scope>NUCLEOTIDE SEQUENCE [LARGE SCALE GENOMIC DNA]</scope>
    <source>
        <strain evidence="3">cv. 9930</strain>
    </source>
</reference>
<gene>
    <name evidence="2" type="ORF">Csa_1G050580</name>
</gene>
<accession>A0A0A0LTW0</accession>
<reference evidence="2 3" key="2">
    <citation type="journal article" date="2009" name="PLoS ONE">
        <title>An integrated genetic and cytogenetic map of the cucumber genome.</title>
        <authorList>
            <person name="Ren Y."/>
            <person name="Zhang Z."/>
            <person name="Liu J."/>
            <person name="Staub J.E."/>
            <person name="Han Y."/>
            <person name="Cheng Z."/>
            <person name="Li X."/>
            <person name="Lu J."/>
            <person name="Miao H."/>
            <person name="Kang H."/>
            <person name="Xie B."/>
            <person name="Gu X."/>
            <person name="Wang X."/>
            <person name="Du Y."/>
            <person name="Jin W."/>
            <person name="Huang S."/>
        </authorList>
    </citation>
    <scope>NUCLEOTIDE SEQUENCE [LARGE SCALE GENOMIC DNA]</scope>
    <source>
        <strain evidence="3">cv. 9930</strain>
    </source>
</reference>
<organism evidence="2 3">
    <name type="scientific">Cucumis sativus</name>
    <name type="common">Cucumber</name>
    <dbReference type="NCBI Taxonomy" id="3659"/>
    <lineage>
        <taxon>Eukaryota</taxon>
        <taxon>Viridiplantae</taxon>
        <taxon>Streptophyta</taxon>
        <taxon>Embryophyta</taxon>
        <taxon>Tracheophyta</taxon>
        <taxon>Spermatophyta</taxon>
        <taxon>Magnoliopsida</taxon>
        <taxon>eudicotyledons</taxon>
        <taxon>Gunneridae</taxon>
        <taxon>Pentapetalae</taxon>
        <taxon>rosids</taxon>
        <taxon>fabids</taxon>
        <taxon>Cucurbitales</taxon>
        <taxon>Cucurbitaceae</taxon>
        <taxon>Benincaseae</taxon>
        <taxon>Cucumis</taxon>
    </lineage>
</organism>
<dbReference type="Proteomes" id="UP000029981">
    <property type="component" value="Chromosome 1"/>
</dbReference>
<dbReference type="AlphaFoldDB" id="A0A0A0LTW0"/>
<sequence length="127" mass="14206">MKGREEQKSHFQNSAGEDMNIDGQNENGEDTEKENGMDNNGLAVSGEASEFNHTRISGQLEKQARREENEENPTLLRFGSGSDAGDDEFNKVKEGGGWFIILHRIYRVPVETWIDFKISTAVALSLC</sequence>
<reference evidence="2 3" key="3">
    <citation type="journal article" date="2010" name="BMC Genomics">
        <title>Transcriptome sequencing and comparative analysis of cucumber flowers with different sex types.</title>
        <authorList>
            <person name="Guo S."/>
            <person name="Zheng Y."/>
            <person name="Joung J.G."/>
            <person name="Liu S."/>
            <person name="Zhang Z."/>
            <person name="Crasta O.R."/>
            <person name="Sobral B.W."/>
            <person name="Xu Y."/>
            <person name="Huang S."/>
            <person name="Fei Z."/>
        </authorList>
    </citation>
    <scope>NUCLEOTIDE SEQUENCE [LARGE SCALE GENOMIC DNA]</scope>
    <source>
        <strain evidence="3">cv. 9930</strain>
    </source>
</reference>
<name>A0A0A0LTW0_CUCSA</name>